<name>A0A3B0TZ55_9ZZZZ</name>
<dbReference type="InterPro" id="IPR041662">
    <property type="entry name" value="SusD-like_2"/>
</dbReference>
<evidence type="ECO:0000256" key="4">
    <source>
        <dbReference type="ARBA" id="ARBA00023237"/>
    </source>
</evidence>
<sequence>MKKSLFLILFALIVAPFQSCTNLDEELFSEVTPDNFFNTDEENVSALGAAYTQFRNFASGDPLSLQDVSTDEMVVPTRGQDWDDGGVWRRLHLHSWTEEDGYTNGGWNFGFGGVNTANRLIYQFQTLIESGQVEQSVADAYIAELEAVRGFFYWQLIDLYGNVPLVLDFAGADASPPTVPRADVYAAIVSNLETAVPKMSKAVDGTTYGRMNYYAGQTLLAKLYLNAGVYSGTTQWDKVIAACDEVINSGKYSLESNYFANFNVENSSSKEFIFAIPYDQVFYKGFNLAVRTLHYGSQQTYDLTAQPWNGFCTLEEFYNSYDNADARKGDVGTTSGPATKRGNFIAGYQYKLGGGYVMDDGFETPQPDRQPVPLLGDPDGAPLNFGNMGSGQPQINELGPQAYRQAGVRIGKWEIGIGSMPNNMSNDYAVFRYADVLLMKAEALWRKGKEADALILVNQIRGRAGVPDLTTLDGPLSYDMDGGVVPGGELFNEIGREMFAENHRRQDLIRWGFFTDVAKWVLPFYNPGDILVDDPHTTLFPIHRDKLAANPNLTQNPGY</sequence>
<keyword evidence="6" id="KW-0449">Lipoprotein</keyword>
<evidence type="ECO:0000313" key="6">
    <source>
        <dbReference type="EMBL" id="VAW17429.1"/>
    </source>
</evidence>
<feature type="domain" description="RagB/SusD" evidence="5">
    <location>
        <begin position="402"/>
        <end position="559"/>
    </location>
</feature>
<dbReference type="SUPFAM" id="SSF48452">
    <property type="entry name" value="TPR-like"/>
    <property type="match status" value="1"/>
</dbReference>
<dbReference type="InterPro" id="IPR012944">
    <property type="entry name" value="SusD_RagB_dom"/>
</dbReference>
<comment type="subcellular location">
    <subcellularLocation>
        <location evidence="1">Cell outer membrane</location>
    </subcellularLocation>
</comment>
<proteinExistence type="predicted"/>
<evidence type="ECO:0000256" key="3">
    <source>
        <dbReference type="ARBA" id="ARBA00023136"/>
    </source>
</evidence>
<keyword evidence="2" id="KW-0732">Signal</keyword>
<dbReference type="Pfam" id="PF12771">
    <property type="entry name" value="SusD-like_2"/>
    <property type="match status" value="1"/>
</dbReference>
<keyword evidence="3" id="KW-0472">Membrane</keyword>
<protein>
    <submittedName>
        <fullName evidence="6">Cell surface glycan-binding lipoprotein, utilization system for glycans and polysaccharides (PUL), SusD family</fullName>
    </submittedName>
</protein>
<dbReference type="AlphaFoldDB" id="A0A3B0TZ55"/>
<gene>
    <name evidence="6" type="ORF">MNBD_BACTEROID01-800</name>
</gene>
<evidence type="ECO:0000259" key="5">
    <source>
        <dbReference type="Pfam" id="PF07980"/>
    </source>
</evidence>
<evidence type="ECO:0000256" key="1">
    <source>
        <dbReference type="ARBA" id="ARBA00004442"/>
    </source>
</evidence>
<accession>A0A3B0TZ55</accession>
<evidence type="ECO:0000256" key="2">
    <source>
        <dbReference type="ARBA" id="ARBA00022729"/>
    </source>
</evidence>
<organism evidence="6">
    <name type="scientific">hydrothermal vent metagenome</name>
    <dbReference type="NCBI Taxonomy" id="652676"/>
    <lineage>
        <taxon>unclassified sequences</taxon>
        <taxon>metagenomes</taxon>
        <taxon>ecological metagenomes</taxon>
    </lineage>
</organism>
<keyword evidence="4" id="KW-0998">Cell outer membrane</keyword>
<dbReference type="GO" id="GO:0009279">
    <property type="term" value="C:cell outer membrane"/>
    <property type="evidence" value="ECO:0007669"/>
    <property type="project" value="UniProtKB-SubCell"/>
</dbReference>
<dbReference type="Gene3D" id="1.25.40.390">
    <property type="match status" value="1"/>
</dbReference>
<dbReference type="Pfam" id="PF07980">
    <property type="entry name" value="SusD_RagB"/>
    <property type="match status" value="1"/>
</dbReference>
<dbReference type="InterPro" id="IPR011990">
    <property type="entry name" value="TPR-like_helical_dom_sf"/>
</dbReference>
<dbReference type="EMBL" id="UOEP01000073">
    <property type="protein sequence ID" value="VAW17429.1"/>
    <property type="molecule type" value="Genomic_DNA"/>
</dbReference>
<reference evidence="6" key="1">
    <citation type="submission" date="2018-06" db="EMBL/GenBank/DDBJ databases">
        <authorList>
            <person name="Zhirakovskaya E."/>
        </authorList>
    </citation>
    <scope>NUCLEOTIDE SEQUENCE</scope>
</reference>